<dbReference type="EMBL" id="FNBW01000007">
    <property type="protein sequence ID" value="SDF87255.1"/>
    <property type="molecule type" value="Genomic_DNA"/>
</dbReference>
<dbReference type="SUPFAM" id="SSF64307">
    <property type="entry name" value="SirA-like"/>
    <property type="match status" value="1"/>
</dbReference>
<proteinExistence type="inferred from homology"/>
<comment type="similarity">
    <text evidence="1">Belongs to the sulfur carrier protein TusA family.</text>
</comment>
<evidence type="ECO:0000313" key="3">
    <source>
        <dbReference type="EMBL" id="SDF87255.1"/>
    </source>
</evidence>
<feature type="domain" description="UPF0033" evidence="2">
    <location>
        <begin position="23"/>
        <end position="47"/>
    </location>
</feature>
<dbReference type="InterPro" id="IPR001455">
    <property type="entry name" value="TusA-like"/>
</dbReference>
<comment type="caution">
    <text evidence="3">The sequence shown here is derived from an EMBL/GenBank/DDBJ whole genome shotgun (WGS) entry which is preliminary data.</text>
</comment>
<evidence type="ECO:0000313" key="4">
    <source>
        <dbReference type="Proteomes" id="UP000198615"/>
    </source>
</evidence>
<dbReference type="CDD" id="cd00291">
    <property type="entry name" value="SirA_YedF_YeeD"/>
    <property type="match status" value="1"/>
</dbReference>
<name>A0A8G2BID4_9PROT</name>
<dbReference type="PROSITE" id="PS01148">
    <property type="entry name" value="UPF0033"/>
    <property type="match status" value="1"/>
</dbReference>
<dbReference type="InterPro" id="IPR036868">
    <property type="entry name" value="TusA-like_sf"/>
</dbReference>
<dbReference type="RefSeq" id="WP_084618802.1">
    <property type="nucleotide sequence ID" value="NZ_FNBW01000007.1"/>
</dbReference>
<evidence type="ECO:0000259" key="2">
    <source>
        <dbReference type="PROSITE" id="PS01148"/>
    </source>
</evidence>
<dbReference type="OrthoDB" id="9797551at2"/>
<keyword evidence="4" id="KW-1185">Reference proteome</keyword>
<dbReference type="AlphaFoldDB" id="A0A8G2BID4"/>
<protein>
    <submittedName>
        <fullName evidence="3">tRNA 2-thiouridine synthesizing protein A</fullName>
    </submittedName>
</protein>
<dbReference type="PANTHER" id="PTHR33279:SF6">
    <property type="entry name" value="SULFUR CARRIER PROTEIN YEDF-RELATED"/>
    <property type="match status" value="1"/>
</dbReference>
<evidence type="ECO:0000256" key="1">
    <source>
        <dbReference type="ARBA" id="ARBA00008984"/>
    </source>
</evidence>
<organism evidence="3 4">
    <name type="scientific">Thalassobaculum litoreum DSM 18839</name>
    <dbReference type="NCBI Taxonomy" id="1123362"/>
    <lineage>
        <taxon>Bacteria</taxon>
        <taxon>Pseudomonadati</taxon>
        <taxon>Pseudomonadota</taxon>
        <taxon>Alphaproteobacteria</taxon>
        <taxon>Rhodospirillales</taxon>
        <taxon>Thalassobaculaceae</taxon>
        <taxon>Thalassobaculum</taxon>
    </lineage>
</organism>
<dbReference type="Gene3D" id="3.30.110.40">
    <property type="entry name" value="TusA-like domain"/>
    <property type="match status" value="1"/>
</dbReference>
<accession>A0A8G2BID4</accession>
<gene>
    <name evidence="3" type="ORF">SAMN05660686_02634</name>
</gene>
<dbReference type="PANTHER" id="PTHR33279">
    <property type="entry name" value="SULFUR CARRIER PROTEIN YEDF-RELATED"/>
    <property type="match status" value="1"/>
</dbReference>
<reference evidence="3 4" key="1">
    <citation type="submission" date="2016-10" db="EMBL/GenBank/DDBJ databases">
        <authorList>
            <person name="Varghese N."/>
            <person name="Submissions S."/>
        </authorList>
    </citation>
    <scope>NUCLEOTIDE SEQUENCE [LARGE SCALE GENOMIC DNA]</scope>
    <source>
        <strain evidence="3 4">DSM 18839</strain>
    </source>
</reference>
<dbReference type="Pfam" id="PF01206">
    <property type="entry name" value="TusA"/>
    <property type="match status" value="1"/>
</dbReference>
<dbReference type="Proteomes" id="UP000198615">
    <property type="component" value="Unassembled WGS sequence"/>
</dbReference>
<sequence>MSADQPTPDAPGSETAEPIARSLDVRGLKCPLPVLKARKAIAQVEIGALLEVLVTDPAAMLDFRHYARQSGHELVSAEEGEVLRFVLRRTA</sequence>